<dbReference type="AlphaFoldDB" id="A0A174LQR2"/>
<evidence type="ECO:0000256" key="1">
    <source>
        <dbReference type="SAM" id="Coils"/>
    </source>
</evidence>
<organism evidence="3 4">
    <name type="scientific">Blautia wexlerae</name>
    <dbReference type="NCBI Taxonomy" id="418240"/>
    <lineage>
        <taxon>Bacteria</taxon>
        <taxon>Bacillati</taxon>
        <taxon>Bacillota</taxon>
        <taxon>Clostridia</taxon>
        <taxon>Lachnospirales</taxon>
        <taxon>Lachnospiraceae</taxon>
        <taxon>Blautia</taxon>
    </lineage>
</organism>
<dbReference type="OrthoDB" id="2066029at2"/>
<gene>
    <name evidence="3" type="ORF">ERS852523_00983</name>
</gene>
<reference evidence="3 4" key="1">
    <citation type="submission" date="2015-09" db="EMBL/GenBank/DDBJ databases">
        <authorList>
            <consortium name="Pathogen Informatics"/>
        </authorList>
    </citation>
    <scope>NUCLEOTIDE SEQUENCE [LARGE SCALE GENOMIC DNA]</scope>
    <source>
        <strain evidence="3 4">2789STDY5834911</strain>
    </source>
</reference>
<feature type="compositionally biased region" description="Basic and acidic residues" evidence="2">
    <location>
        <begin position="169"/>
        <end position="183"/>
    </location>
</feature>
<evidence type="ECO:0000256" key="2">
    <source>
        <dbReference type="SAM" id="MobiDB-lite"/>
    </source>
</evidence>
<evidence type="ECO:0000313" key="4">
    <source>
        <dbReference type="Proteomes" id="UP000095712"/>
    </source>
</evidence>
<feature type="compositionally biased region" description="Basic and acidic residues" evidence="2">
    <location>
        <begin position="219"/>
        <end position="244"/>
    </location>
</feature>
<dbReference type="RefSeq" id="WP_055149901.1">
    <property type="nucleotide sequence ID" value="NZ_CZAW01000008.1"/>
</dbReference>
<feature type="coiled-coil region" evidence="1">
    <location>
        <begin position="78"/>
        <end position="105"/>
    </location>
</feature>
<name>A0A174LQR2_9FIRM</name>
<feature type="compositionally biased region" description="Basic and acidic residues" evidence="2">
    <location>
        <begin position="36"/>
        <end position="52"/>
    </location>
</feature>
<feature type="compositionally biased region" description="Basic and acidic residues" evidence="2">
    <location>
        <begin position="201"/>
        <end position="210"/>
    </location>
</feature>
<dbReference type="EMBL" id="CZAW01000008">
    <property type="protein sequence ID" value="CUP24060.1"/>
    <property type="molecule type" value="Genomic_DNA"/>
</dbReference>
<evidence type="ECO:0000313" key="3">
    <source>
        <dbReference type="EMBL" id="CUP24060.1"/>
    </source>
</evidence>
<protein>
    <submittedName>
        <fullName evidence="3">Uncharacterized protein</fullName>
    </submittedName>
</protein>
<sequence>MSEQLKQELDTTEIDRLETKTDIDSKTIGQDETELPEGKLEDESGNESKEEDTVPMGKASLADIVSGLPAPTEEEIKAAEVENAKSVKQKAKEKLEAEKKKATQKNFADPIITYLLKRCEEDQGLAEDVMQDGKTWNKCFDYIVNQARKQSNGKSTAVEDRVVYEWAEDYYHKEEKPEPDKRAGASKPTKRKNAKAASKKQKGEPEKAKEVTTSVPEPAPERKEVVKPEKKEKPKKKETADKPSMDGQMSLFDLL</sequence>
<keyword evidence="1" id="KW-0175">Coiled coil</keyword>
<feature type="region of interest" description="Disordered" evidence="2">
    <location>
        <begin position="1"/>
        <end position="58"/>
    </location>
</feature>
<dbReference type="Proteomes" id="UP000095712">
    <property type="component" value="Unassembled WGS sequence"/>
</dbReference>
<feature type="compositionally biased region" description="Basic and acidic residues" evidence="2">
    <location>
        <begin position="1"/>
        <end position="25"/>
    </location>
</feature>
<dbReference type="Pfam" id="PF14058">
    <property type="entry name" value="PcfK"/>
    <property type="match status" value="1"/>
</dbReference>
<dbReference type="InterPro" id="IPR025624">
    <property type="entry name" value="PcfK"/>
</dbReference>
<feature type="region of interest" description="Disordered" evidence="2">
    <location>
        <begin position="169"/>
        <end position="255"/>
    </location>
</feature>
<accession>A0A174LQR2</accession>
<proteinExistence type="predicted"/>
<feature type="compositionally biased region" description="Basic residues" evidence="2">
    <location>
        <begin position="188"/>
        <end position="200"/>
    </location>
</feature>